<protein>
    <submittedName>
        <fullName evidence="4">AMP-binding protein</fullName>
    </submittedName>
</protein>
<dbReference type="Proteomes" id="UP000315949">
    <property type="component" value="Unassembled WGS sequence"/>
</dbReference>
<dbReference type="InterPro" id="IPR045851">
    <property type="entry name" value="AMP-bd_C_sf"/>
</dbReference>
<evidence type="ECO:0000313" key="5">
    <source>
        <dbReference type="Proteomes" id="UP000315949"/>
    </source>
</evidence>
<dbReference type="OrthoDB" id="9803968at2"/>
<dbReference type="AlphaFoldDB" id="A0A5C5U676"/>
<feature type="domain" description="AMP-dependent synthetase/ligase" evidence="2">
    <location>
        <begin position="11"/>
        <end position="375"/>
    </location>
</feature>
<feature type="domain" description="AMP-binding enzyme C-terminal" evidence="3">
    <location>
        <begin position="431"/>
        <end position="505"/>
    </location>
</feature>
<dbReference type="InterPro" id="IPR020845">
    <property type="entry name" value="AMP-binding_CS"/>
</dbReference>
<dbReference type="InterPro" id="IPR000873">
    <property type="entry name" value="AMP-dep_synth/lig_dom"/>
</dbReference>
<dbReference type="PROSITE" id="PS00455">
    <property type="entry name" value="AMP_BINDING"/>
    <property type="match status" value="1"/>
</dbReference>
<dbReference type="InterPro" id="IPR050237">
    <property type="entry name" value="ATP-dep_AMP-bd_enzyme"/>
</dbReference>
<evidence type="ECO:0000313" key="4">
    <source>
        <dbReference type="EMBL" id="TWT21823.1"/>
    </source>
</evidence>
<proteinExistence type="predicted"/>
<comment type="caution">
    <text evidence="4">The sequence shown here is derived from an EMBL/GenBank/DDBJ whole genome shotgun (WGS) entry which is preliminary data.</text>
</comment>
<keyword evidence="5" id="KW-1185">Reference proteome</keyword>
<name>A0A5C5U676_9GAMM</name>
<evidence type="ECO:0000259" key="3">
    <source>
        <dbReference type="Pfam" id="PF13193"/>
    </source>
</evidence>
<gene>
    <name evidence="4" type="ORF">FQY79_01450</name>
</gene>
<organism evidence="4 5">
    <name type="scientific">Luteimonas wenzhouensis</name>
    <dbReference type="NCBI Taxonomy" id="2599615"/>
    <lineage>
        <taxon>Bacteria</taxon>
        <taxon>Pseudomonadati</taxon>
        <taxon>Pseudomonadota</taxon>
        <taxon>Gammaproteobacteria</taxon>
        <taxon>Lysobacterales</taxon>
        <taxon>Lysobacteraceae</taxon>
        <taxon>Luteimonas</taxon>
    </lineage>
</organism>
<evidence type="ECO:0000256" key="1">
    <source>
        <dbReference type="SAM" id="MobiDB-lite"/>
    </source>
</evidence>
<dbReference type="GO" id="GO:0016878">
    <property type="term" value="F:acid-thiol ligase activity"/>
    <property type="evidence" value="ECO:0007669"/>
    <property type="project" value="UniProtKB-ARBA"/>
</dbReference>
<dbReference type="SUPFAM" id="SSF56801">
    <property type="entry name" value="Acetyl-CoA synthetase-like"/>
    <property type="match status" value="1"/>
</dbReference>
<sequence>MNRYEHHLSLAAARRPDHPAIVQAGARTSYAQFDAAASRFADGLVEHAAFANGERCVVFLDNRVETAVAIFGTLRAGGVFSVINPTTKTDKLAFVLNNCEASVLVTQASLAAVAFAAAARAPSVRKVVVVDGLPGDAPAAAVPWDAFNAVAAPGCAAARPAGIDIDLAMLVYTSGSTGNPKGVMMTHKNIEHAASSITTYLESNEDDVVLSVLPLSFDYGLYQLLMCVKMGATLVLEKSFAFPQKVLPLLAAEKVTGFPLVPTMAALIVQIRNFDPAWAQSVRYITNTAAALPPAHIFKLQELFPNAKVYSMYGMTESKRCTWLPPEQLARRPDSVGIAIPGTEVWVADDEGRPVPPGTIGELVVRGGHVMQGYWRNEEATAKTLRPGRYPWEKVLHTGDLFRMDEEGFLYFVGRKDDILKTRGEKVSPKEVENVLYALPGVREAALVGVPDPVMGHALKAIVVRDGDAPDARAILAHCRAHLEEFMVPRTVEFRDSLPKTSTGKIRRSVLQAEAEGRALPEEDEAPA</sequence>
<dbReference type="InterPro" id="IPR025110">
    <property type="entry name" value="AMP-bd_C"/>
</dbReference>
<accession>A0A5C5U676</accession>
<dbReference type="EMBL" id="VOHE01000001">
    <property type="protein sequence ID" value="TWT21823.1"/>
    <property type="molecule type" value="Genomic_DNA"/>
</dbReference>
<dbReference type="InterPro" id="IPR042099">
    <property type="entry name" value="ANL_N_sf"/>
</dbReference>
<reference evidence="4 5" key="1">
    <citation type="submission" date="2019-07" db="EMBL/GenBank/DDBJ databases">
        <title>Luteimonas sp. YD-1 nov., isolated from acidic soil.</title>
        <authorList>
            <person name="Zhou J."/>
        </authorList>
    </citation>
    <scope>NUCLEOTIDE SEQUENCE [LARGE SCALE GENOMIC DNA]</scope>
    <source>
        <strain evidence="4 5">YD-1</strain>
    </source>
</reference>
<dbReference type="PANTHER" id="PTHR43767">
    <property type="entry name" value="LONG-CHAIN-FATTY-ACID--COA LIGASE"/>
    <property type="match status" value="1"/>
</dbReference>
<evidence type="ECO:0000259" key="2">
    <source>
        <dbReference type="Pfam" id="PF00501"/>
    </source>
</evidence>
<dbReference type="PANTHER" id="PTHR43767:SF1">
    <property type="entry name" value="NONRIBOSOMAL PEPTIDE SYNTHASE PES1 (EUROFUNG)-RELATED"/>
    <property type="match status" value="1"/>
</dbReference>
<dbReference type="Gene3D" id="3.30.300.30">
    <property type="match status" value="1"/>
</dbReference>
<feature type="region of interest" description="Disordered" evidence="1">
    <location>
        <begin position="503"/>
        <end position="528"/>
    </location>
</feature>
<dbReference type="RefSeq" id="WP_146310073.1">
    <property type="nucleotide sequence ID" value="NZ_VOHE01000001.1"/>
</dbReference>
<dbReference type="Gene3D" id="3.40.50.12780">
    <property type="entry name" value="N-terminal domain of ligase-like"/>
    <property type="match status" value="1"/>
</dbReference>
<dbReference type="Pfam" id="PF13193">
    <property type="entry name" value="AMP-binding_C"/>
    <property type="match status" value="1"/>
</dbReference>
<dbReference type="Pfam" id="PF00501">
    <property type="entry name" value="AMP-binding"/>
    <property type="match status" value="1"/>
</dbReference>